<evidence type="ECO:0000313" key="1">
    <source>
        <dbReference type="EMBL" id="SMX94801.1"/>
    </source>
</evidence>
<protein>
    <submittedName>
        <fullName evidence="1">Uncharacterized protein</fullName>
    </submittedName>
</protein>
<sequence>MIHPHIGTIKNLPRLTRLWRRLTTTITTTKGPTMIETNPYAENFTPIVELVDGWLACRVCGVATAPTVQHGRDTIISWGREYRGGSPSLRRKAAQEFETTMTRCTTCEERREQAVAVNIEHPTGRGQYVADVIANTAVERALAVAAVAEHDLKLTSSRRVRLAIRHLTPKALGLVWESRFAPVAEAEADPSTGAALPWSHVPEEGRASARQAVAAFLRAVTERPEPTPAPTGGGCYLCGVASVEALPSRALSAWTEARVSPSSLGGTSTAHRRVSVCRTCAEAAEAYGAYGPSVMAYLVLEAAGISRKLGIENVRIDPPAWGVMNIEPNPTPWAHIALADLREKFETGRVGR</sequence>
<organism evidence="1 2">
    <name type="scientific">Brevibacterium casei CIP 102111</name>
    <dbReference type="NCBI Taxonomy" id="1255625"/>
    <lineage>
        <taxon>Bacteria</taxon>
        <taxon>Bacillati</taxon>
        <taxon>Actinomycetota</taxon>
        <taxon>Actinomycetes</taxon>
        <taxon>Micrococcales</taxon>
        <taxon>Brevibacteriaceae</taxon>
        <taxon>Brevibacterium</taxon>
    </lineage>
</organism>
<evidence type="ECO:0000313" key="2">
    <source>
        <dbReference type="Proteomes" id="UP000234333"/>
    </source>
</evidence>
<dbReference type="AlphaFoldDB" id="A0A2H1K4V5"/>
<reference evidence="1 2" key="1">
    <citation type="submission" date="2017-03" db="EMBL/GenBank/DDBJ databases">
        <authorList>
            <person name="Afonso C.L."/>
            <person name="Miller P.J."/>
            <person name="Scott M.A."/>
            <person name="Spackman E."/>
            <person name="Goraichik I."/>
            <person name="Dimitrov K.M."/>
            <person name="Suarez D.L."/>
            <person name="Swayne D.E."/>
        </authorList>
    </citation>
    <scope>NUCLEOTIDE SEQUENCE [LARGE SCALE GENOMIC DNA]</scope>
    <source>
        <strain evidence="1 2">CIP 102111</strain>
    </source>
</reference>
<dbReference type="EMBL" id="FXZC01000006">
    <property type="protein sequence ID" value="SMX94801.1"/>
    <property type="molecule type" value="Genomic_DNA"/>
</dbReference>
<gene>
    <name evidence="1" type="ORF">BC102111_02909</name>
</gene>
<accession>A0A2H1K4V5</accession>
<name>A0A2H1K4V5_9MICO</name>
<proteinExistence type="predicted"/>
<dbReference type="Proteomes" id="UP000234333">
    <property type="component" value="Unassembled WGS sequence"/>
</dbReference>